<proteinExistence type="predicted"/>
<comment type="caution">
    <text evidence="2">The sequence shown here is derived from an EMBL/GenBank/DDBJ whole genome shotgun (WGS) entry which is preliminary data.</text>
</comment>
<keyword evidence="1" id="KW-0472">Membrane</keyword>
<reference evidence="2 3" key="1">
    <citation type="submission" date="2020-08" db="EMBL/GenBank/DDBJ databases">
        <title>Novel species isolated from subtropical streams in China.</title>
        <authorList>
            <person name="Lu H."/>
        </authorList>
    </citation>
    <scope>NUCLEOTIDE SEQUENCE [LARGE SCALE GENOMIC DNA]</scope>
    <source>
        <strain evidence="2 3">NL8W</strain>
    </source>
</reference>
<dbReference type="Proteomes" id="UP000646911">
    <property type="component" value="Unassembled WGS sequence"/>
</dbReference>
<dbReference type="EMBL" id="JACOFX010000004">
    <property type="protein sequence ID" value="MBC3907948.1"/>
    <property type="molecule type" value="Genomic_DNA"/>
</dbReference>
<feature type="transmembrane region" description="Helical" evidence="1">
    <location>
        <begin position="40"/>
        <end position="66"/>
    </location>
</feature>
<evidence type="ECO:0000313" key="3">
    <source>
        <dbReference type="Proteomes" id="UP000646911"/>
    </source>
</evidence>
<protein>
    <submittedName>
        <fullName evidence="2">Uncharacterized protein</fullName>
    </submittedName>
</protein>
<keyword evidence="1" id="KW-1133">Transmembrane helix</keyword>
<keyword evidence="1" id="KW-0812">Transmembrane</keyword>
<sequence length="139" mass="15598">MKNSYNDAAFFLLLHITIILFMVGSQFLGMNWSFAESNAFGILLAHPGLAMLHLSFSLCLLFLFWLKNEKTHKLMFCIALIGCIYGAYLIIFHAIGLDFLLIFGASRIMRFSAPVALRGGTGIFAKPIHRAEDHAQKEN</sequence>
<evidence type="ECO:0000313" key="2">
    <source>
        <dbReference type="EMBL" id="MBC3907948.1"/>
    </source>
</evidence>
<keyword evidence="3" id="KW-1185">Reference proteome</keyword>
<evidence type="ECO:0000256" key="1">
    <source>
        <dbReference type="SAM" id="Phobius"/>
    </source>
</evidence>
<organism evidence="2 3">
    <name type="scientific">Undibacterium umbellatum</name>
    <dbReference type="NCBI Taxonomy" id="2762300"/>
    <lineage>
        <taxon>Bacteria</taxon>
        <taxon>Pseudomonadati</taxon>
        <taxon>Pseudomonadota</taxon>
        <taxon>Betaproteobacteria</taxon>
        <taxon>Burkholderiales</taxon>
        <taxon>Oxalobacteraceae</taxon>
        <taxon>Undibacterium</taxon>
    </lineage>
</organism>
<feature type="transmembrane region" description="Helical" evidence="1">
    <location>
        <begin position="78"/>
        <end position="103"/>
    </location>
</feature>
<accession>A0ABR6Z856</accession>
<name>A0ABR6Z856_9BURK</name>
<gene>
    <name evidence="2" type="ORF">H8L47_10245</name>
</gene>
<feature type="transmembrane region" description="Helical" evidence="1">
    <location>
        <begin position="9"/>
        <end position="28"/>
    </location>
</feature>
<dbReference type="RefSeq" id="WP_186953503.1">
    <property type="nucleotide sequence ID" value="NZ_JACOFX010000004.1"/>
</dbReference>